<dbReference type="PANTHER" id="PTHR43283:SF3">
    <property type="entry name" value="BETA-LACTAMASE FAMILY PROTEIN (AFU_ORTHOLOGUE AFUA_5G07500)"/>
    <property type="match status" value="1"/>
</dbReference>
<evidence type="ECO:0000259" key="1">
    <source>
        <dbReference type="Pfam" id="PF00144"/>
    </source>
</evidence>
<dbReference type="Pfam" id="PF00144">
    <property type="entry name" value="Beta-lactamase"/>
    <property type="match status" value="1"/>
</dbReference>
<feature type="domain" description="Beta-lactamase-related" evidence="1">
    <location>
        <begin position="43"/>
        <end position="392"/>
    </location>
</feature>
<keyword evidence="3" id="KW-1185">Reference proteome</keyword>
<dbReference type="InterPro" id="IPR001466">
    <property type="entry name" value="Beta-lactam-related"/>
</dbReference>
<dbReference type="InterPro" id="IPR050789">
    <property type="entry name" value="Diverse_Enzym_Activities"/>
</dbReference>
<evidence type="ECO:0000313" key="2">
    <source>
        <dbReference type="EMBL" id="NVI08214.1"/>
    </source>
</evidence>
<proteinExistence type="predicted"/>
<dbReference type="Gene3D" id="3.40.710.10">
    <property type="entry name" value="DD-peptidase/beta-lactamase superfamily"/>
    <property type="match status" value="1"/>
</dbReference>
<accession>A0ABX2NUP0</accession>
<name>A0ABX2NUP0_9BURK</name>
<reference evidence="2 3" key="1">
    <citation type="submission" date="2019-08" db="EMBL/GenBank/DDBJ databases">
        <title>Paraburkholderia simonii sp. nov. and P. youngii sp. nov. Brazilian and Mexican Mimosa-associated rhizobia.</title>
        <authorList>
            <person name="Mavima L."/>
            <person name="Beukes C.W."/>
            <person name="Palmer M."/>
            <person name="De Meyer S.E."/>
            <person name="James E.K."/>
            <person name="Maluk M."/>
            <person name="Avontuur J.R."/>
            <person name="Chan W.Y."/>
            <person name="Venter S.N."/>
            <person name="Steenkamp E.T."/>
        </authorList>
    </citation>
    <scope>NUCLEOTIDE SEQUENCE [LARGE SCALE GENOMIC DNA]</scope>
    <source>
        <strain evidence="2 3">JPY454</strain>
    </source>
</reference>
<sequence length="413" mass="44434">MKNASMEIAMSELSHISRTASIAADRNALPAFGFDAPRLDRVRQTIVSDIEQGHCHGVAMRVARRGTTVLDVCEGYADRAAGTLLQSDSVFASMSVAKQFTNVLALSLVEQGLLKLHAPVAEVIPEFGTLGKEKVNLYHLLTHTSGVLSAVPNVPPEVLMNVEAMVEFACGLPLESQPGERVNYSLLLGHSIIAAMCLRADGRGRRYADMLREDLFEPLRMNDTSLGPRADLVKRLCPVRVAYENMPSLTPKEAVEGVGALLATPGCEIPGGGCMTTIADVQRFAEMLRQGGALDGVRVLSPAMIDFCARNHTGDMRNVFFDTTCGMRNWMTYPAAIGVGFFVRGDGNLPGHHFSALHSPNAFGGFGAGCNGFSIDPQRDLTIAFLSTGLMEDSRHLERMSTLATLVLAAIAN</sequence>
<gene>
    <name evidence="2" type="ORF">FSB64_31575</name>
</gene>
<dbReference type="EMBL" id="VOMC01000044">
    <property type="protein sequence ID" value="NVI08214.1"/>
    <property type="molecule type" value="Genomic_DNA"/>
</dbReference>
<protein>
    <submittedName>
        <fullName evidence="2">Beta-lactamase family protein</fullName>
    </submittedName>
</protein>
<dbReference type="SUPFAM" id="SSF56601">
    <property type="entry name" value="beta-lactamase/transpeptidase-like"/>
    <property type="match status" value="1"/>
</dbReference>
<dbReference type="Proteomes" id="UP000821598">
    <property type="component" value="Unassembled WGS sequence"/>
</dbReference>
<evidence type="ECO:0000313" key="3">
    <source>
        <dbReference type="Proteomes" id="UP000821598"/>
    </source>
</evidence>
<dbReference type="InterPro" id="IPR012338">
    <property type="entry name" value="Beta-lactam/transpept-like"/>
</dbReference>
<dbReference type="PANTHER" id="PTHR43283">
    <property type="entry name" value="BETA-LACTAMASE-RELATED"/>
    <property type="match status" value="1"/>
</dbReference>
<comment type="caution">
    <text evidence="2">The sequence shown here is derived from an EMBL/GenBank/DDBJ whole genome shotgun (WGS) entry which is preliminary data.</text>
</comment>
<organism evidence="2 3">
    <name type="scientific">Paraburkholderia youngii</name>
    <dbReference type="NCBI Taxonomy" id="2782701"/>
    <lineage>
        <taxon>Bacteria</taxon>
        <taxon>Pseudomonadati</taxon>
        <taxon>Pseudomonadota</taxon>
        <taxon>Betaproteobacteria</taxon>
        <taxon>Burkholderiales</taxon>
        <taxon>Burkholderiaceae</taxon>
        <taxon>Paraburkholderia</taxon>
    </lineage>
</organism>